<keyword evidence="5 16" id="KW-0732">Signal</keyword>
<evidence type="ECO:0000256" key="12">
    <source>
        <dbReference type="ARBA" id="ARBA00023180"/>
    </source>
</evidence>
<feature type="domain" description="G-protein coupled receptors family 1 profile" evidence="17">
    <location>
        <begin position="574"/>
        <end position="822"/>
    </location>
</feature>
<keyword evidence="3" id="KW-0433">Leucine-rich repeat</keyword>
<dbReference type="PROSITE" id="PS51450">
    <property type="entry name" value="LRR"/>
    <property type="match status" value="5"/>
</dbReference>
<evidence type="ECO:0000256" key="1">
    <source>
        <dbReference type="ARBA" id="ARBA00004651"/>
    </source>
</evidence>
<keyword evidence="18" id="KW-1185">Reference proteome</keyword>
<keyword evidence="13" id="KW-0807">Transducer</keyword>
<evidence type="ECO:0000313" key="18">
    <source>
        <dbReference type="Proteomes" id="UP000515156"/>
    </source>
</evidence>
<dbReference type="AlphaFoldDB" id="A0A6P7ZEB7"/>
<feature type="signal peptide" evidence="16">
    <location>
        <begin position="1"/>
        <end position="23"/>
    </location>
</feature>
<dbReference type="CDD" id="cd15362">
    <property type="entry name" value="7tmA_LGR6"/>
    <property type="match status" value="1"/>
</dbReference>
<dbReference type="SUPFAM" id="SSF52058">
    <property type="entry name" value="L domain-like"/>
    <property type="match status" value="2"/>
</dbReference>
<dbReference type="FunCoup" id="A0A6P7ZEB7">
    <property type="interactions" value="228"/>
</dbReference>
<evidence type="ECO:0000256" key="15">
    <source>
        <dbReference type="SAM" id="Phobius"/>
    </source>
</evidence>
<gene>
    <name evidence="19" type="primary">LGR6</name>
</gene>
<keyword evidence="7 15" id="KW-1133">Transmembrane helix</keyword>
<feature type="transmembrane region" description="Helical" evidence="15">
    <location>
        <begin position="594"/>
        <end position="616"/>
    </location>
</feature>
<dbReference type="Pfam" id="PF00001">
    <property type="entry name" value="7tm_1"/>
    <property type="match status" value="1"/>
</dbReference>
<evidence type="ECO:0000256" key="7">
    <source>
        <dbReference type="ARBA" id="ARBA00022989"/>
    </source>
</evidence>
<keyword evidence="6" id="KW-0677">Repeat</keyword>
<dbReference type="GO" id="GO:0009755">
    <property type="term" value="P:hormone-mediated signaling pathway"/>
    <property type="evidence" value="ECO:0007669"/>
    <property type="project" value="TreeGrafter"/>
</dbReference>
<evidence type="ECO:0000256" key="3">
    <source>
        <dbReference type="ARBA" id="ARBA00022614"/>
    </source>
</evidence>
<evidence type="ECO:0000256" key="16">
    <source>
        <dbReference type="SAM" id="SignalP"/>
    </source>
</evidence>
<dbReference type="InterPro" id="IPR017452">
    <property type="entry name" value="GPCR_Rhodpsn_7TM"/>
</dbReference>
<feature type="transmembrane region" description="Helical" evidence="15">
    <location>
        <begin position="805"/>
        <end position="825"/>
    </location>
</feature>
<dbReference type="GO" id="GO:0007189">
    <property type="term" value="P:adenylate cyclase-activating G protein-coupled receptor signaling pathway"/>
    <property type="evidence" value="ECO:0007669"/>
    <property type="project" value="TreeGrafter"/>
</dbReference>
<keyword evidence="11 19" id="KW-0675">Receptor</keyword>
<dbReference type="GO" id="GO:0016500">
    <property type="term" value="F:protein-hormone receptor activity"/>
    <property type="evidence" value="ECO:0007669"/>
    <property type="project" value="InterPro"/>
</dbReference>
<dbReference type="Pfam" id="PF00560">
    <property type="entry name" value="LRR_1"/>
    <property type="match status" value="2"/>
</dbReference>
<dbReference type="OrthoDB" id="1883493at2759"/>
<evidence type="ECO:0000259" key="17">
    <source>
        <dbReference type="PROSITE" id="PS50262"/>
    </source>
</evidence>
<name>A0A6P7ZEB7_9AMPH</name>
<dbReference type="SMART" id="SM00365">
    <property type="entry name" value="LRR_SD22"/>
    <property type="match status" value="5"/>
</dbReference>
<keyword evidence="10" id="KW-1015">Disulfide bond</keyword>
<evidence type="ECO:0000256" key="5">
    <source>
        <dbReference type="ARBA" id="ARBA00022729"/>
    </source>
</evidence>
<keyword evidence="4 15" id="KW-0812">Transmembrane</keyword>
<dbReference type="InParanoid" id="A0A6P7ZEB7"/>
<dbReference type="KEGG" id="muo:115482203"/>
<keyword evidence="8" id="KW-0297">G-protein coupled receptor</keyword>
<feature type="chain" id="PRO_5028155706" evidence="16">
    <location>
        <begin position="24"/>
        <end position="960"/>
    </location>
</feature>
<comment type="subcellular location">
    <subcellularLocation>
        <location evidence="1">Cell membrane</location>
        <topology evidence="1">Multi-pass membrane protein</topology>
    </subcellularLocation>
</comment>
<feature type="transmembrane region" description="Helical" evidence="15">
    <location>
        <begin position="558"/>
        <end position="582"/>
    </location>
</feature>
<dbReference type="SMART" id="SM00364">
    <property type="entry name" value="LRR_BAC"/>
    <property type="match status" value="6"/>
</dbReference>
<proteinExistence type="predicted"/>
<dbReference type="RefSeq" id="XP_030077677.1">
    <property type="nucleotide sequence ID" value="XM_030221817.1"/>
</dbReference>
<evidence type="ECO:0000256" key="9">
    <source>
        <dbReference type="ARBA" id="ARBA00023136"/>
    </source>
</evidence>
<protein>
    <submittedName>
        <fullName evidence="19">Leucine-rich repeat-containing G-protein coupled receptor 6 isoform X1</fullName>
    </submittedName>
</protein>
<evidence type="ECO:0000256" key="14">
    <source>
        <dbReference type="SAM" id="MobiDB-lite"/>
    </source>
</evidence>
<dbReference type="Gene3D" id="3.80.10.10">
    <property type="entry name" value="Ribonuclease Inhibitor"/>
    <property type="match status" value="1"/>
</dbReference>
<dbReference type="GeneID" id="115482203"/>
<feature type="transmembrane region" description="Helical" evidence="15">
    <location>
        <begin position="652"/>
        <end position="672"/>
    </location>
</feature>
<keyword evidence="12" id="KW-0325">Glycoprotein</keyword>
<accession>A0A6P7ZEB7</accession>
<dbReference type="InterPro" id="IPR001611">
    <property type="entry name" value="Leu-rich_rpt"/>
</dbReference>
<dbReference type="CTD" id="59352"/>
<feature type="transmembrane region" description="Helical" evidence="15">
    <location>
        <begin position="684"/>
        <end position="704"/>
    </location>
</feature>
<feature type="transmembrane region" description="Helical" evidence="15">
    <location>
        <begin position="770"/>
        <end position="793"/>
    </location>
</feature>
<evidence type="ECO:0000256" key="11">
    <source>
        <dbReference type="ARBA" id="ARBA00023170"/>
    </source>
</evidence>
<dbReference type="PRINTS" id="PR00373">
    <property type="entry name" value="GLYCHORMONER"/>
</dbReference>
<keyword evidence="9 15" id="KW-0472">Membrane</keyword>
<evidence type="ECO:0000256" key="2">
    <source>
        <dbReference type="ARBA" id="ARBA00022475"/>
    </source>
</evidence>
<feature type="transmembrane region" description="Helical" evidence="15">
    <location>
        <begin position="724"/>
        <end position="749"/>
    </location>
</feature>
<dbReference type="Proteomes" id="UP000515156">
    <property type="component" value="Chromosome 12"/>
</dbReference>
<evidence type="ECO:0000256" key="4">
    <source>
        <dbReference type="ARBA" id="ARBA00022692"/>
    </source>
</evidence>
<dbReference type="InterPro" id="IPR032675">
    <property type="entry name" value="LRR_dom_sf"/>
</dbReference>
<dbReference type="SUPFAM" id="SSF81321">
    <property type="entry name" value="Family A G protein-coupled receptor-like"/>
    <property type="match status" value="1"/>
</dbReference>
<dbReference type="Pfam" id="PF13855">
    <property type="entry name" value="LRR_8"/>
    <property type="match status" value="4"/>
</dbReference>
<dbReference type="SMART" id="SM00369">
    <property type="entry name" value="LRR_TYP"/>
    <property type="match status" value="15"/>
</dbReference>
<feature type="region of interest" description="Disordered" evidence="14">
    <location>
        <begin position="941"/>
        <end position="960"/>
    </location>
</feature>
<dbReference type="InterPro" id="IPR003591">
    <property type="entry name" value="Leu-rich_rpt_typical-subtyp"/>
</dbReference>
<dbReference type="FunFam" id="3.80.10.10:FF:000770">
    <property type="entry name" value="Uncharacterized protein"/>
    <property type="match status" value="1"/>
</dbReference>
<keyword evidence="2" id="KW-1003">Cell membrane</keyword>
<evidence type="ECO:0000256" key="13">
    <source>
        <dbReference type="ARBA" id="ARBA00023224"/>
    </source>
</evidence>
<evidence type="ECO:0000256" key="6">
    <source>
        <dbReference type="ARBA" id="ARBA00022737"/>
    </source>
</evidence>
<dbReference type="FunFam" id="1.20.1070.10:FF:000028">
    <property type="entry name" value="leucine-rich repeat-containing G-protein coupled receptor 4 isoform X1"/>
    <property type="match status" value="1"/>
</dbReference>
<evidence type="ECO:0000313" key="19">
    <source>
        <dbReference type="RefSeq" id="XP_030077677.1"/>
    </source>
</evidence>
<dbReference type="GO" id="GO:0008528">
    <property type="term" value="F:G protein-coupled peptide receptor activity"/>
    <property type="evidence" value="ECO:0007669"/>
    <property type="project" value="TreeGrafter"/>
</dbReference>
<reference evidence="19" key="1">
    <citation type="submission" date="2025-08" db="UniProtKB">
        <authorList>
            <consortium name="RefSeq"/>
        </authorList>
    </citation>
    <scope>IDENTIFICATION</scope>
</reference>
<organism evidence="18 19">
    <name type="scientific">Microcaecilia unicolor</name>
    <dbReference type="NCBI Taxonomy" id="1415580"/>
    <lineage>
        <taxon>Eukaryota</taxon>
        <taxon>Metazoa</taxon>
        <taxon>Chordata</taxon>
        <taxon>Craniata</taxon>
        <taxon>Vertebrata</taxon>
        <taxon>Euteleostomi</taxon>
        <taxon>Amphibia</taxon>
        <taxon>Gymnophiona</taxon>
        <taxon>Siphonopidae</taxon>
        <taxon>Microcaecilia</taxon>
    </lineage>
</organism>
<dbReference type="InterPro" id="IPR000276">
    <property type="entry name" value="GPCR_Rhodpsn"/>
</dbReference>
<sequence>MGSILLLLGGLLASAATLRTASTEQDSLPSCPPLCRCNEDGIMLLVDCAELGLSAVPGSLSPFSAYLDLSMNNISEIQPNAFYHLRFLEELRLSGNQISTIPWQAFSGLYSLKVLMLQNNQLRRIPAEALRDLPNLQSLRLDANFISLVPEKSFEDLRSLRHLWLDDNALVEIPIRALNNLPALQAMTLALNQIQYIPDYAFQNLTSLVVLHLHNNQIRSLGTHCFNGLHSLETLDLNYNELVDFPVAISNLGRLQELGFHNNNIKAIPEKAFEGNPLLQTIHFYDNPIQSVGKSAFQDLPKLQTLSLNGATDIREFPDLTGTTSLETLTLTRAGIWVLPREMCWQLPNLQVLELSHNQIEELPSFHHCQKLEEIGLQHNKIREIRADTFEQLLALRSIDLSSNAIQNIHPEAFVTIHSLVRLDLSNNQLATLPLAGLSGLAYLKLKGNLALSESFPKESFPKIRVLEMPYAYQCCAYGACNSFFKPTSLWEAEDMGTDGDEIHKRNLELFPGHTDHHYDPDMEDLQLGTAESKLQSSIQCTPSPGPFKPCDYLFDSWLIRLGVWIITLICLVCNGLIILAVFAAPSYLSPVKFVIGSIAGANLLTGINCGILAFVDALTFGHFARYGARWELGAGCRLTGFISVFASEASILLLTLAAVQCSISVACVRVYGKSPSFSSVKVAALCSVVLSSIAAALPLFSIGEYGSSPLCLPYPLPDGKLSTLGFVVALVMMNTLCFLIITGTYIKLYCDLLKGEFDTIWDCAMIKHVAWLIFTNCLLYCPVAFLTFSSMLNLFPITPEVIKPVLLVVLPLPACLNPLLYILFNPHFKDDLRLLKQGKRPSVSSPPSYISEDIEKTSYDSTQALVPFSNAALTFEASTALGVHTRHHVLEAYSFPPVTFISCQQRMGTKVTDDSFSTHQSCLIDEEWLITSESTEQNANSMEVSFSTGSPAHSFTSHL</sequence>
<dbReference type="Gene3D" id="1.20.1070.10">
    <property type="entry name" value="Rhodopsin 7-helix transmembrane proteins"/>
    <property type="match status" value="1"/>
</dbReference>
<dbReference type="GO" id="GO:0005886">
    <property type="term" value="C:plasma membrane"/>
    <property type="evidence" value="ECO:0007669"/>
    <property type="project" value="UniProtKB-SubCell"/>
</dbReference>
<dbReference type="PANTHER" id="PTHR24372">
    <property type="entry name" value="GLYCOPROTEIN HORMONE RECEPTOR"/>
    <property type="match status" value="1"/>
</dbReference>
<dbReference type="InterPro" id="IPR002131">
    <property type="entry name" value="Gphrmn_rcpt_fam"/>
</dbReference>
<evidence type="ECO:0000256" key="8">
    <source>
        <dbReference type="ARBA" id="ARBA00023040"/>
    </source>
</evidence>
<evidence type="ECO:0000256" key="10">
    <source>
        <dbReference type="ARBA" id="ARBA00023157"/>
    </source>
</evidence>
<dbReference type="PROSITE" id="PS50262">
    <property type="entry name" value="G_PROTEIN_RECEP_F1_2"/>
    <property type="match status" value="1"/>
</dbReference>
<dbReference type="PANTHER" id="PTHR24372:SF73">
    <property type="entry name" value="LEUCINE RICH REPEAT CONTAINING G PROTEIN-COUPLED RECEPTOR 6"/>
    <property type="match status" value="1"/>
</dbReference>